<organism evidence="2 3">
    <name type="scientific">Trichoplusia ni</name>
    <name type="common">Cabbage looper</name>
    <dbReference type="NCBI Taxonomy" id="7111"/>
    <lineage>
        <taxon>Eukaryota</taxon>
        <taxon>Metazoa</taxon>
        <taxon>Ecdysozoa</taxon>
        <taxon>Arthropoda</taxon>
        <taxon>Hexapoda</taxon>
        <taxon>Insecta</taxon>
        <taxon>Pterygota</taxon>
        <taxon>Neoptera</taxon>
        <taxon>Endopterygota</taxon>
        <taxon>Lepidoptera</taxon>
        <taxon>Glossata</taxon>
        <taxon>Ditrysia</taxon>
        <taxon>Noctuoidea</taxon>
        <taxon>Noctuidae</taxon>
        <taxon>Plusiinae</taxon>
        <taxon>Trichoplusia</taxon>
    </lineage>
</organism>
<dbReference type="KEGG" id="tnl:113494582"/>
<accession>A0A7E5VKH4</accession>
<sequence>MEMEQLARVEVQTMRSRTRSLCQNGKIMGFLRRRASSDSPRREPFLSSPRPQSPRRAPEKQFEKRFWKQVTRRRQSLGSISQI</sequence>
<reference evidence="3" key="1">
    <citation type="submission" date="2025-08" db="UniProtKB">
        <authorList>
            <consortium name="RefSeq"/>
        </authorList>
    </citation>
    <scope>IDENTIFICATION</scope>
</reference>
<feature type="compositionally biased region" description="Basic and acidic residues" evidence="1">
    <location>
        <begin position="35"/>
        <end position="44"/>
    </location>
</feature>
<dbReference type="GeneID" id="113494582"/>
<feature type="compositionally biased region" description="Basic and acidic residues" evidence="1">
    <location>
        <begin position="56"/>
        <end position="66"/>
    </location>
</feature>
<dbReference type="RefSeq" id="XP_026728790.1">
    <property type="nucleotide sequence ID" value="XM_026872989.1"/>
</dbReference>
<evidence type="ECO:0000313" key="3">
    <source>
        <dbReference type="RefSeq" id="XP_026728790.1"/>
    </source>
</evidence>
<dbReference type="OrthoDB" id="410721at2759"/>
<dbReference type="AlphaFoldDB" id="A0A7E5VKH4"/>
<proteinExistence type="predicted"/>
<feature type="region of interest" description="Disordered" evidence="1">
    <location>
        <begin position="30"/>
        <end position="83"/>
    </location>
</feature>
<evidence type="ECO:0000313" key="2">
    <source>
        <dbReference type="Proteomes" id="UP000322000"/>
    </source>
</evidence>
<evidence type="ECO:0000256" key="1">
    <source>
        <dbReference type="SAM" id="MobiDB-lite"/>
    </source>
</evidence>
<name>A0A7E5VKH4_TRINI</name>
<keyword evidence="2" id="KW-1185">Reference proteome</keyword>
<dbReference type="Proteomes" id="UP000322000">
    <property type="component" value="Chromosome 5"/>
</dbReference>
<protein>
    <submittedName>
        <fullName evidence="3">Uncharacterized protein LOC113494582</fullName>
    </submittedName>
</protein>
<dbReference type="InParanoid" id="A0A7E5VKH4"/>
<gene>
    <name evidence="3" type="primary">LOC113494582</name>
</gene>